<keyword evidence="3" id="KW-0378">Hydrolase</keyword>
<feature type="domain" description="AB hydrolase-1" evidence="2">
    <location>
        <begin position="60"/>
        <end position="299"/>
    </location>
</feature>
<feature type="signal peptide" evidence="1">
    <location>
        <begin position="1"/>
        <end position="23"/>
    </location>
</feature>
<dbReference type="GO" id="GO:0016787">
    <property type="term" value="F:hydrolase activity"/>
    <property type="evidence" value="ECO:0007669"/>
    <property type="project" value="UniProtKB-KW"/>
</dbReference>
<evidence type="ECO:0000256" key="1">
    <source>
        <dbReference type="SAM" id="SignalP"/>
    </source>
</evidence>
<dbReference type="InterPro" id="IPR029058">
    <property type="entry name" value="AB_hydrolase_fold"/>
</dbReference>
<dbReference type="Pfam" id="PF00561">
    <property type="entry name" value="Abhydrolase_1"/>
    <property type="match status" value="1"/>
</dbReference>
<accession>A0A0E9MRY5</accession>
<organism evidence="3 4">
    <name type="scientific">Sphingomonas changbaiensis NBRC 104936</name>
    <dbReference type="NCBI Taxonomy" id="1219043"/>
    <lineage>
        <taxon>Bacteria</taxon>
        <taxon>Pseudomonadati</taxon>
        <taxon>Pseudomonadota</taxon>
        <taxon>Alphaproteobacteria</taxon>
        <taxon>Sphingomonadales</taxon>
        <taxon>Sphingomonadaceae</taxon>
        <taxon>Sphingomonas</taxon>
    </lineage>
</organism>
<dbReference type="InterPro" id="IPR050266">
    <property type="entry name" value="AB_hydrolase_sf"/>
</dbReference>
<reference evidence="3 4" key="1">
    <citation type="submission" date="2015-04" db="EMBL/GenBank/DDBJ databases">
        <title>Whole genome shotgun sequence of Sphingomonas changbaiensis NBRC 104936.</title>
        <authorList>
            <person name="Katano-Makiyama Y."/>
            <person name="Hosoyama A."/>
            <person name="Hashimoto M."/>
            <person name="Noguchi M."/>
            <person name="Tsuchikane K."/>
            <person name="Ohji S."/>
            <person name="Yamazoe A."/>
            <person name="Ichikawa N."/>
            <person name="Kimura A."/>
            <person name="Fujita N."/>
        </authorList>
    </citation>
    <scope>NUCLEOTIDE SEQUENCE [LARGE SCALE GENOMIC DNA]</scope>
    <source>
        <strain evidence="3 4">NBRC 104936</strain>
    </source>
</reference>
<evidence type="ECO:0000313" key="3">
    <source>
        <dbReference type="EMBL" id="GAO40527.1"/>
    </source>
</evidence>
<feature type="chain" id="PRO_5002429601" evidence="1">
    <location>
        <begin position="24"/>
        <end position="317"/>
    </location>
</feature>
<dbReference type="PRINTS" id="PR00412">
    <property type="entry name" value="EPOXHYDRLASE"/>
</dbReference>
<dbReference type="Proteomes" id="UP000033202">
    <property type="component" value="Unassembled WGS sequence"/>
</dbReference>
<keyword evidence="4" id="KW-1185">Reference proteome</keyword>
<dbReference type="AlphaFoldDB" id="A0A0E9MRY5"/>
<dbReference type="InterPro" id="IPR000073">
    <property type="entry name" value="AB_hydrolase_1"/>
</dbReference>
<dbReference type="SUPFAM" id="SSF53474">
    <property type="entry name" value="alpha/beta-Hydrolases"/>
    <property type="match status" value="1"/>
</dbReference>
<dbReference type="OrthoDB" id="9815441at2"/>
<dbReference type="GO" id="GO:0016020">
    <property type="term" value="C:membrane"/>
    <property type="evidence" value="ECO:0007669"/>
    <property type="project" value="TreeGrafter"/>
</dbReference>
<dbReference type="RefSeq" id="WP_052733941.1">
    <property type="nucleotide sequence ID" value="NZ_BBWU01000048.1"/>
</dbReference>
<dbReference type="PRINTS" id="PR00111">
    <property type="entry name" value="ABHYDROLASE"/>
</dbReference>
<dbReference type="EMBL" id="BBWU01000048">
    <property type="protein sequence ID" value="GAO40527.1"/>
    <property type="molecule type" value="Genomic_DNA"/>
</dbReference>
<evidence type="ECO:0000259" key="2">
    <source>
        <dbReference type="Pfam" id="PF00561"/>
    </source>
</evidence>
<comment type="caution">
    <text evidence="3">The sequence shown here is derived from an EMBL/GenBank/DDBJ whole genome shotgun (WGS) entry which is preliminary data.</text>
</comment>
<evidence type="ECO:0000313" key="4">
    <source>
        <dbReference type="Proteomes" id="UP000033202"/>
    </source>
</evidence>
<dbReference type="PANTHER" id="PTHR43798:SF24">
    <property type="entry name" value="CIS-3-ALKYL-4-ALKYLOXETAN-2-ONE DECARBOXYLASE"/>
    <property type="match status" value="1"/>
</dbReference>
<dbReference type="PANTHER" id="PTHR43798">
    <property type="entry name" value="MONOACYLGLYCEROL LIPASE"/>
    <property type="match status" value="1"/>
</dbReference>
<dbReference type="STRING" id="1219043.SCH01S_48_01890"/>
<sequence length="317" mass="33663">MANKKIPLAAKLGLAAAALGAAALYNRKKARGAEAATPPAGKFVEVDGVRLHYVERGDGKPLVMLHGMAALVQDLLGSGLIDRAAERYRVIAFDRPGYGYSDRPRGTMWTPEAQAALIRAALVKLGIERPLVLGHSWGTLPALALALDHPDEVAGLVLLAGPYFPVKRPDPVLLALPSVPVVGTLLANTATPLLARAARNRVVKQIFAPNPVPPEFAAFPAELGLRPSHIQATAGDAGLLQLAELRLSKRYRELRLPVAIVAGDGDRLVPYAQAERLHALLPHSSLHRLNGTGHMVHWVALDDVMAAIDTVAARAVG</sequence>
<proteinExistence type="predicted"/>
<name>A0A0E9MRY5_9SPHN</name>
<dbReference type="InterPro" id="IPR000639">
    <property type="entry name" value="Epox_hydrolase-like"/>
</dbReference>
<keyword evidence="1" id="KW-0732">Signal</keyword>
<gene>
    <name evidence="3" type="ORF">SCH01S_48_01890</name>
</gene>
<dbReference type="Gene3D" id="3.40.50.1820">
    <property type="entry name" value="alpha/beta hydrolase"/>
    <property type="match status" value="1"/>
</dbReference>
<protein>
    <submittedName>
        <fullName evidence="3">Putative hydrolase</fullName>
    </submittedName>
</protein>